<gene>
    <name evidence="6" type="ORF">BKA08_002836</name>
</gene>
<protein>
    <submittedName>
        <fullName evidence="6">NTE family protein</fullName>
    </submittedName>
</protein>
<dbReference type="EMBL" id="JACCBE010000001">
    <property type="protein sequence ID" value="NYD58598.1"/>
    <property type="molecule type" value="Genomic_DNA"/>
</dbReference>
<feature type="active site" description="Proton acceptor" evidence="4">
    <location>
        <position position="172"/>
    </location>
</feature>
<keyword evidence="7" id="KW-1185">Reference proteome</keyword>
<dbReference type="SUPFAM" id="SSF52151">
    <property type="entry name" value="FabD/lysophospholipase-like"/>
    <property type="match status" value="1"/>
</dbReference>
<dbReference type="InterPro" id="IPR050301">
    <property type="entry name" value="NTE"/>
</dbReference>
<evidence type="ECO:0000256" key="2">
    <source>
        <dbReference type="ARBA" id="ARBA00022963"/>
    </source>
</evidence>
<keyword evidence="1 4" id="KW-0378">Hydrolase</keyword>
<dbReference type="Proteomes" id="UP000516957">
    <property type="component" value="Unassembled WGS sequence"/>
</dbReference>
<dbReference type="InterPro" id="IPR016035">
    <property type="entry name" value="Acyl_Trfase/lysoPLipase"/>
</dbReference>
<keyword evidence="2 4" id="KW-0442">Lipid degradation</keyword>
<feature type="domain" description="PNPLA" evidence="5">
    <location>
        <begin position="14"/>
        <end position="185"/>
    </location>
</feature>
<accession>A0A7Y9JSI0</accession>
<feature type="active site" description="Nucleophile" evidence="4">
    <location>
        <position position="47"/>
    </location>
</feature>
<feature type="short sequence motif" description="GXGXXG" evidence="4">
    <location>
        <begin position="18"/>
        <end position="23"/>
    </location>
</feature>
<dbReference type="AlphaFoldDB" id="A0A7Y9JSI0"/>
<keyword evidence="3 4" id="KW-0443">Lipid metabolism</keyword>
<sequence length="300" mass="31065">MTSGDAPPVHTTAFVLSGGGSLGAVQVGMLQALAAAGIEPDLLIGTSAGGLNATWVGARGTSPQSLDELARVWTGLHRRDVFPFRPLQVLGALLGRRRGLFPGEALGDLVEERAGIQDLGQARIPVHLLATDLLTGSDVLLSSGPVRAAARATAAIPGVLPPVHLDGRWLVDGAIATRAGVSHAVELGATRVVVLPAGVPCAIDEPPRSAIGMAVHALSLLIEQQLVIEVSQPVEGVDVGLLPPPCPLSVSPGDFSRAAELIEHGHADAAAWIADGGLERPDPARYLAPHRHAHDVHRRR</sequence>
<evidence type="ECO:0000256" key="4">
    <source>
        <dbReference type="PROSITE-ProRule" id="PRU01161"/>
    </source>
</evidence>
<evidence type="ECO:0000256" key="1">
    <source>
        <dbReference type="ARBA" id="ARBA00022801"/>
    </source>
</evidence>
<dbReference type="GO" id="GO:0016042">
    <property type="term" value="P:lipid catabolic process"/>
    <property type="evidence" value="ECO:0007669"/>
    <property type="project" value="UniProtKB-UniRule"/>
</dbReference>
<dbReference type="GO" id="GO:0016787">
    <property type="term" value="F:hydrolase activity"/>
    <property type="evidence" value="ECO:0007669"/>
    <property type="project" value="UniProtKB-UniRule"/>
</dbReference>
<organism evidence="6 7">
    <name type="scientific">Nocardioides marinisabuli</name>
    <dbReference type="NCBI Taxonomy" id="419476"/>
    <lineage>
        <taxon>Bacteria</taxon>
        <taxon>Bacillati</taxon>
        <taxon>Actinomycetota</taxon>
        <taxon>Actinomycetes</taxon>
        <taxon>Propionibacteriales</taxon>
        <taxon>Nocardioidaceae</taxon>
        <taxon>Nocardioides</taxon>
    </lineage>
</organism>
<dbReference type="Pfam" id="PF01734">
    <property type="entry name" value="Patatin"/>
    <property type="match status" value="1"/>
</dbReference>
<dbReference type="PANTHER" id="PTHR14226:SF29">
    <property type="entry name" value="NEUROPATHY TARGET ESTERASE SWS"/>
    <property type="match status" value="1"/>
</dbReference>
<feature type="short sequence motif" description="DGA/G" evidence="4">
    <location>
        <begin position="172"/>
        <end position="174"/>
    </location>
</feature>
<evidence type="ECO:0000256" key="3">
    <source>
        <dbReference type="ARBA" id="ARBA00023098"/>
    </source>
</evidence>
<dbReference type="Gene3D" id="3.40.1090.10">
    <property type="entry name" value="Cytosolic phospholipase A2 catalytic domain"/>
    <property type="match status" value="2"/>
</dbReference>
<evidence type="ECO:0000259" key="5">
    <source>
        <dbReference type="PROSITE" id="PS51635"/>
    </source>
</evidence>
<feature type="short sequence motif" description="GXSXG" evidence="4">
    <location>
        <begin position="45"/>
        <end position="49"/>
    </location>
</feature>
<name>A0A7Y9JSI0_9ACTN</name>
<dbReference type="PROSITE" id="PS51635">
    <property type="entry name" value="PNPLA"/>
    <property type="match status" value="1"/>
</dbReference>
<reference evidence="6 7" key="1">
    <citation type="submission" date="2020-07" db="EMBL/GenBank/DDBJ databases">
        <title>Sequencing the genomes of 1000 actinobacteria strains.</title>
        <authorList>
            <person name="Klenk H.-P."/>
        </authorList>
    </citation>
    <scope>NUCLEOTIDE SEQUENCE [LARGE SCALE GENOMIC DNA]</scope>
    <source>
        <strain evidence="6 7">DSM 18965</strain>
    </source>
</reference>
<proteinExistence type="predicted"/>
<comment type="caution">
    <text evidence="6">The sequence shown here is derived from an EMBL/GenBank/DDBJ whole genome shotgun (WGS) entry which is preliminary data.</text>
</comment>
<evidence type="ECO:0000313" key="6">
    <source>
        <dbReference type="EMBL" id="NYD58598.1"/>
    </source>
</evidence>
<dbReference type="RefSeq" id="WP_179616190.1">
    <property type="nucleotide sequence ID" value="NZ_CP059163.1"/>
</dbReference>
<evidence type="ECO:0000313" key="7">
    <source>
        <dbReference type="Proteomes" id="UP000516957"/>
    </source>
</evidence>
<dbReference type="InterPro" id="IPR002641">
    <property type="entry name" value="PNPLA_dom"/>
</dbReference>
<dbReference type="PANTHER" id="PTHR14226">
    <property type="entry name" value="NEUROPATHY TARGET ESTERASE/SWISS CHEESE D.MELANOGASTER"/>
    <property type="match status" value="1"/>
</dbReference>